<organism evidence="5">
    <name type="scientific">Notodromas monacha</name>
    <dbReference type="NCBI Taxonomy" id="399045"/>
    <lineage>
        <taxon>Eukaryota</taxon>
        <taxon>Metazoa</taxon>
        <taxon>Ecdysozoa</taxon>
        <taxon>Arthropoda</taxon>
        <taxon>Crustacea</taxon>
        <taxon>Oligostraca</taxon>
        <taxon>Ostracoda</taxon>
        <taxon>Podocopa</taxon>
        <taxon>Podocopida</taxon>
        <taxon>Cypridocopina</taxon>
        <taxon>Cypridoidea</taxon>
        <taxon>Cyprididae</taxon>
        <taxon>Notodromas</taxon>
    </lineage>
</organism>
<evidence type="ECO:0000256" key="2">
    <source>
        <dbReference type="ARBA" id="ARBA00022737"/>
    </source>
</evidence>
<feature type="non-terminal residue" evidence="5">
    <location>
        <position position="175"/>
    </location>
</feature>
<evidence type="ECO:0000256" key="3">
    <source>
        <dbReference type="ARBA" id="ARBA00022837"/>
    </source>
</evidence>
<keyword evidence="2" id="KW-0677">Repeat</keyword>
<protein>
    <recommendedName>
        <fullName evidence="4">EF-hand domain-containing protein</fullName>
    </recommendedName>
</protein>
<dbReference type="EMBL" id="OA903145">
    <property type="protein sequence ID" value="CAD7285734.1"/>
    <property type="molecule type" value="Genomic_DNA"/>
</dbReference>
<dbReference type="EMBL" id="CAJPEX010021108">
    <property type="protein sequence ID" value="CAG0925886.1"/>
    <property type="molecule type" value="Genomic_DNA"/>
</dbReference>
<reference evidence="5" key="1">
    <citation type="submission" date="2020-11" db="EMBL/GenBank/DDBJ databases">
        <authorList>
            <person name="Tran Van P."/>
        </authorList>
    </citation>
    <scope>NUCLEOTIDE SEQUENCE</scope>
</reference>
<dbReference type="InterPro" id="IPR002048">
    <property type="entry name" value="EF_hand_dom"/>
</dbReference>
<dbReference type="SUPFAM" id="SSF47473">
    <property type="entry name" value="EF-hand"/>
    <property type="match status" value="1"/>
</dbReference>
<dbReference type="PROSITE" id="PS50222">
    <property type="entry name" value="EF_HAND_2"/>
    <property type="match status" value="1"/>
</dbReference>
<evidence type="ECO:0000313" key="6">
    <source>
        <dbReference type="Proteomes" id="UP000678499"/>
    </source>
</evidence>
<dbReference type="Proteomes" id="UP000678499">
    <property type="component" value="Unassembled WGS sequence"/>
</dbReference>
<sequence>MMFMRVVQRSSSILRDNMMTFSSLDKFPRDGVISWNEYLTDFLMKLGVSLDGSKEKTDEAAKALNRTMKEEIMGLKAAWFESVRGDPDRLNIDEFLAFRHPEQSHSFLLKIVEDVANILDTNGDGVLNLGEFTELKLDDVSMDNFALRSLFDKDLKTLFKVVDIDGKGTVNRQEL</sequence>
<dbReference type="GO" id="GO:0017156">
    <property type="term" value="P:calcium-ion regulated exocytosis"/>
    <property type="evidence" value="ECO:0007669"/>
    <property type="project" value="TreeGrafter"/>
</dbReference>
<gene>
    <name evidence="5" type="ORF">NMOB1V02_LOCUS13336</name>
</gene>
<dbReference type="GO" id="GO:0005783">
    <property type="term" value="C:endoplasmic reticulum"/>
    <property type="evidence" value="ECO:0007669"/>
    <property type="project" value="TreeGrafter"/>
</dbReference>
<dbReference type="Pfam" id="PF13202">
    <property type="entry name" value="EF-hand_5"/>
    <property type="match status" value="2"/>
</dbReference>
<accession>A0A7R9C443</accession>
<dbReference type="AlphaFoldDB" id="A0A7R9C443"/>
<dbReference type="PANTHER" id="PTHR10827:SF98">
    <property type="entry name" value="45 KDA CALCIUM-BINDING PROTEIN"/>
    <property type="match status" value="1"/>
</dbReference>
<dbReference type="InterPro" id="IPR011992">
    <property type="entry name" value="EF-hand-dom_pair"/>
</dbReference>
<dbReference type="InterPro" id="IPR018247">
    <property type="entry name" value="EF_Hand_1_Ca_BS"/>
</dbReference>
<dbReference type="OrthoDB" id="9978834at2759"/>
<dbReference type="Gene3D" id="1.10.238.10">
    <property type="entry name" value="EF-hand"/>
    <property type="match status" value="1"/>
</dbReference>
<keyword evidence="6" id="KW-1185">Reference proteome</keyword>
<evidence type="ECO:0000313" key="5">
    <source>
        <dbReference type="EMBL" id="CAD7285734.1"/>
    </source>
</evidence>
<evidence type="ECO:0000259" key="4">
    <source>
        <dbReference type="PROSITE" id="PS50222"/>
    </source>
</evidence>
<dbReference type="PANTHER" id="PTHR10827">
    <property type="entry name" value="RETICULOCALBIN"/>
    <property type="match status" value="1"/>
</dbReference>
<dbReference type="PROSITE" id="PS00018">
    <property type="entry name" value="EF_HAND_1"/>
    <property type="match status" value="1"/>
</dbReference>
<feature type="domain" description="EF-hand" evidence="4">
    <location>
        <begin position="150"/>
        <end position="175"/>
    </location>
</feature>
<keyword evidence="1" id="KW-0479">Metal-binding</keyword>
<name>A0A7R9C443_9CRUS</name>
<proteinExistence type="predicted"/>
<dbReference type="GO" id="GO:0005509">
    <property type="term" value="F:calcium ion binding"/>
    <property type="evidence" value="ECO:0007669"/>
    <property type="project" value="InterPro"/>
</dbReference>
<keyword evidence="3" id="KW-0106">Calcium</keyword>
<evidence type="ECO:0000256" key="1">
    <source>
        <dbReference type="ARBA" id="ARBA00022723"/>
    </source>
</evidence>